<sequence>MKPAPFMLALLSLVSVALQAAPEERPNLLLIIADDLGLQLGCYGDHTVPTPNIDRIAREGVMFTRGYVTAASCSPSRGTIFTGLYPHQHGMFGLSHRDWSTRFEHRIHDGIPLLPNTLKDLGYRTAIFGKQHYAPAEAFDWDMAQENPRHLVQRDVALMAESVGQFIGQPDGSPFFVVASYVDPHRFGNVFTPYQRLGLPTDPLASGDVSPLPNIGLDSARIREDSAGYFNMVKRLDHGIGLLLDTLEENNALDNTLILFVSDNGPDFIRLKKSAYEDGVRTPYLIRWPGHAMPGLIRDEYVSTVDIFSTLVSAATGELKPHGAGQPLQPLLTPSQIIWRDSMMTEFIVHAPSQYYPSYSLSITGYQLIHNLDAGRRNPVTMETRFPEWQAAQTPENADNPFALAYQHYDSPPTYELYNTEEDPYLLNDLAADPNYADLLAWMKGRLLQWREETRDPFLDPIFHARMQDRYRDATPNLTKSN</sequence>
<protein>
    <submittedName>
        <fullName evidence="7">Sulfatase</fullName>
    </submittedName>
</protein>
<reference evidence="7 8" key="1">
    <citation type="submission" date="2020-07" db="EMBL/GenBank/DDBJ databases">
        <authorList>
            <person name="Feng X."/>
        </authorList>
    </citation>
    <scope>NUCLEOTIDE SEQUENCE [LARGE SCALE GENOMIC DNA]</scope>
    <source>
        <strain evidence="7 8">JCM31066</strain>
    </source>
</reference>
<dbReference type="Gene3D" id="3.40.720.10">
    <property type="entry name" value="Alkaline Phosphatase, subunit A"/>
    <property type="match status" value="1"/>
</dbReference>
<dbReference type="Pfam" id="PF00884">
    <property type="entry name" value="Sulfatase"/>
    <property type="match status" value="1"/>
</dbReference>
<dbReference type="EMBL" id="JACHVB010000019">
    <property type="protein sequence ID" value="MBC2593892.1"/>
    <property type="molecule type" value="Genomic_DNA"/>
</dbReference>
<keyword evidence="2" id="KW-0479">Metal-binding</keyword>
<dbReference type="InterPro" id="IPR024607">
    <property type="entry name" value="Sulfatase_CS"/>
</dbReference>
<dbReference type="Proteomes" id="UP000546464">
    <property type="component" value="Unassembled WGS sequence"/>
</dbReference>
<dbReference type="PANTHER" id="PTHR42693">
    <property type="entry name" value="ARYLSULFATASE FAMILY MEMBER"/>
    <property type="match status" value="1"/>
</dbReference>
<evidence type="ECO:0000313" key="8">
    <source>
        <dbReference type="Proteomes" id="UP000546464"/>
    </source>
</evidence>
<dbReference type="GO" id="GO:0046872">
    <property type="term" value="F:metal ion binding"/>
    <property type="evidence" value="ECO:0007669"/>
    <property type="project" value="UniProtKB-KW"/>
</dbReference>
<dbReference type="RefSeq" id="WP_185674882.1">
    <property type="nucleotide sequence ID" value="NZ_JACHVB010000019.1"/>
</dbReference>
<dbReference type="InterPro" id="IPR050738">
    <property type="entry name" value="Sulfatase"/>
</dbReference>
<feature type="domain" description="Sulfatase N-terminal" evidence="6">
    <location>
        <begin position="26"/>
        <end position="315"/>
    </location>
</feature>
<evidence type="ECO:0000256" key="4">
    <source>
        <dbReference type="ARBA" id="ARBA00022837"/>
    </source>
</evidence>
<dbReference type="InterPro" id="IPR000917">
    <property type="entry name" value="Sulfatase_N"/>
</dbReference>
<keyword evidence="8" id="KW-1185">Reference proteome</keyword>
<proteinExistence type="inferred from homology"/>
<dbReference type="SUPFAM" id="SSF53649">
    <property type="entry name" value="Alkaline phosphatase-like"/>
    <property type="match status" value="1"/>
</dbReference>
<evidence type="ECO:0000259" key="6">
    <source>
        <dbReference type="Pfam" id="PF00884"/>
    </source>
</evidence>
<evidence type="ECO:0000313" key="7">
    <source>
        <dbReference type="EMBL" id="MBC2593892.1"/>
    </source>
</evidence>
<keyword evidence="5" id="KW-0732">Signal</keyword>
<dbReference type="PROSITE" id="PS00523">
    <property type="entry name" value="SULFATASE_1"/>
    <property type="match status" value="1"/>
</dbReference>
<feature type="signal peptide" evidence="5">
    <location>
        <begin position="1"/>
        <end position="20"/>
    </location>
</feature>
<name>A0A842HBV2_9BACT</name>
<dbReference type="InterPro" id="IPR017850">
    <property type="entry name" value="Alkaline_phosphatase_core_sf"/>
</dbReference>
<keyword evidence="3" id="KW-0378">Hydrolase</keyword>
<gene>
    <name evidence="7" type="ORF">H5P28_06420</name>
</gene>
<dbReference type="GO" id="GO:0004065">
    <property type="term" value="F:arylsulfatase activity"/>
    <property type="evidence" value="ECO:0007669"/>
    <property type="project" value="TreeGrafter"/>
</dbReference>
<comment type="caution">
    <text evidence="7">The sequence shown here is derived from an EMBL/GenBank/DDBJ whole genome shotgun (WGS) entry which is preliminary data.</text>
</comment>
<organism evidence="7 8">
    <name type="scientific">Ruficoccus amylovorans</name>
    <dbReference type="NCBI Taxonomy" id="1804625"/>
    <lineage>
        <taxon>Bacteria</taxon>
        <taxon>Pseudomonadati</taxon>
        <taxon>Verrucomicrobiota</taxon>
        <taxon>Opitutia</taxon>
        <taxon>Puniceicoccales</taxon>
        <taxon>Cerasicoccaceae</taxon>
        <taxon>Ruficoccus</taxon>
    </lineage>
</organism>
<evidence type="ECO:0000256" key="2">
    <source>
        <dbReference type="ARBA" id="ARBA00022723"/>
    </source>
</evidence>
<comment type="similarity">
    <text evidence="1">Belongs to the sulfatase family.</text>
</comment>
<evidence type="ECO:0000256" key="3">
    <source>
        <dbReference type="ARBA" id="ARBA00022801"/>
    </source>
</evidence>
<feature type="chain" id="PRO_5032370818" evidence="5">
    <location>
        <begin position="21"/>
        <end position="482"/>
    </location>
</feature>
<keyword evidence="4" id="KW-0106">Calcium</keyword>
<dbReference type="PANTHER" id="PTHR42693:SF33">
    <property type="entry name" value="ARYLSULFATASE"/>
    <property type="match status" value="1"/>
</dbReference>
<dbReference type="AlphaFoldDB" id="A0A842HBV2"/>
<dbReference type="CDD" id="cd16027">
    <property type="entry name" value="SGSH"/>
    <property type="match status" value="1"/>
</dbReference>
<evidence type="ECO:0000256" key="1">
    <source>
        <dbReference type="ARBA" id="ARBA00008779"/>
    </source>
</evidence>
<evidence type="ECO:0000256" key="5">
    <source>
        <dbReference type="SAM" id="SignalP"/>
    </source>
</evidence>
<accession>A0A842HBV2</accession>